<keyword evidence="1" id="KW-0808">Transferase</keyword>
<dbReference type="Pfam" id="PF13489">
    <property type="entry name" value="Methyltransf_23"/>
    <property type="match status" value="1"/>
</dbReference>
<organism evidence="1 2">
    <name type="scientific">Streptomyces mirabilis</name>
    <dbReference type="NCBI Taxonomy" id="68239"/>
    <lineage>
        <taxon>Bacteria</taxon>
        <taxon>Bacillati</taxon>
        <taxon>Actinomycetota</taxon>
        <taxon>Actinomycetes</taxon>
        <taxon>Kitasatosporales</taxon>
        <taxon>Streptomycetaceae</taxon>
        <taxon>Streptomyces</taxon>
    </lineage>
</organism>
<dbReference type="AlphaFoldDB" id="A0A1I2RZ75"/>
<dbReference type="RefSeq" id="WP_079174453.1">
    <property type="nucleotide sequence ID" value="NZ_FONR01000020.1"/>
</dbReference>
<evidence type="ECO:0000313" key="1">
    <source>
        <dbReference type="EMBL" id="SFG43061.1"/>
    </source>
</evidence>
<accession>A0A1I2RZ75</accession>
<gene>
    <name evidence="1" type="ORF">SAMN02787118_120141</name>
</gene>
<dbReference type="OrthoDB" id="9805171at2"/>
<keyword evidence="1" id="KW-0489">Methyltransferase</keyword>
<proteinExistence type="predicted"/>
<dbReference type="GO" id="GO:0032259">
    <property type="term" value="P:methylation"/>
    <property type="evidence" value="ECO:0007669"/>
    <property type="project" value="UniProtKB-KW"/>
</dbReference>
<dbReference type="SUPFAM" id="SSF53335">
    <property type="entry name" value="S-adenosyl-L-methionine-dependent methyltransferases"/>
    <property type="match status" value="1"/>
</dbReference>
<evidence type="ECO:0000313" key="2">
    <source>
        <dbReference type="Proteomes" id="UP000181942"/>
    </source>
</evidence>
<name>A0A1I2RZ75_9ACTN</name>
<sequence length="232" mass="25167">MPKTGFFSQQLVSAPVMRDRDDLLLNLCAGRRVLHVGCADSPLTAEKLKYASLLHAKLLRAASAVHGVDVDRAGVELLREHLGGEYSVADVADPSDRDDLVKFRPEVVLAGDVIEHVRDAASFLHGLAALMREAGDGVELILSTPNGLAAKNMINTLAGLEIIHPDHVYVFTPASLARLVSDCGLRPKRWFFYHVDSGNGARARFYDAVSRVAARVRPGFSEGQVLVCQTVT</sequence>
<dbReference type="Proteomes" id="UP000181942">
    <property type="component" value="Unassembled WGS sequence"/>
</dbReference>
<dbReference type="GO" id="GO:0008168">
    <property type="term" value="F:methyltransferase activity"/>
    <property type="evidence" value="ECO:0007669"/>
    <property type="project" value="UniProtKB-KW"/>
</dbReference>
<dbReference type="InterPro" id="IPR029063">
    <property type="entry name" value="SAM-dependent_MTases_sf"/>
</dbReference>
<dbReference type="Gene3D" id="3.40.50.150">
    <property type="entry name" value="Vaccinia Virus protein VP39"/>
    <property type="match status" value="1"/>
</dbReference>
<dbReference type="EMBL" id="FONR01000020">
    <property type="protein sequence ID" value="SFG43061.1"/>
    <property type="molecule type" value="Genomic_DNA"/>
</dbReference>
<reference evidence="1 2" key="1">
    <citation type="submission" date="2016-10" db="EMBL/GenBank/DDBJ databases">
        <authorList>
            <person name="de Groot N.N."/>
        </authorList>
    </citation>
    <scope>NUCLEOTIDE SEQUENCE [LARGE SCALE GENOMIC DNA]</scope>
    <source>
        <strain evidence="1 2">OK461</strain>
    </source>
</reference>
<protein>
    <submittedName>
        <fullName evidence="1">Methyltransferase domain-containing protein</fullName>
    </submittedName>
</protein>